<name>K0RRE5_THAOC</name>
<evidence type="ECO:0000313" key="4">
    <source>
        <dbReference type="Proteomes" id="UP000266841"/>
    </source>
</evidence>
<sequence length="106" mass="11033">MKAEKKAAFQERRERMRMCVCCTDATLEELLPSSSSEDGVDSSSEDGFGGFVGPDEDEEVEVAVLLSQANSQEASVQTQEAASSAGLAVVSLSLAAALLAIAAAMM</sequence>
<keyword evidence="2" id="KW-0812">Transmembrane</keyword>
<dbReference type="Proteomes" id="UP000266841">
    <property type="component" value="Unassembled WGS sequence"/>
</dbReference>
<evidence type="ECO:0000256" key="2">
    <source>
        <dbReference type="SAM" id="Phobius"/>
    </source>
</evidence>
<dbReference type="EMBL" id="AGNL01033683">
    <property type="protein sequence ID" value="EJK55610.1"/>
    <property type="molecule type" value="Genomic_DNA"/>
</dbReference>
<organism evidence="3 4">
    <name type="scientific">Thalassiosira oceanica</name>
    <name type="common">Marine diatom</name>
    <dbReference type="NCBI Taxonomy" id="159749"/>
    <lineage>
        <taxon>Eukaryota</taxon>
        <taxon>Sar</taxon>
        <taxon>Stramenopiles</taxon>
        <taxon>Ochrophyta</taxon>
        <taxon>Bacillariophyta</taxon>
        <taxon>Coscinodiscophyceae</taxon>
        <taxon>Thalassiosirophycidae</taxon>
        <taxon>Thalassiosirales</taxon>
        <taxon>Thalassiosiraceae</taxon>
        <taxon>Thalassiosira</taxon>
    </lineage>
</organism>
<feature type="transmembrane region" description="Helical" evidence="2">
    <location>
        <begin position="85"/>
        <end position="105"/>
    </location>
</feature>
<dbReference type="AlphaFoldDB" id="K0RRE5"/>
<protein>
    <submittedName>
        <fullName evidence="3">Uncharacterized protein</fullName>
    </submittedName>
</protein>
<keyword evidence="4" id="KW-1185">Reference proteome</keyword>
<keyword evidence="2" id="KW-0472">Membrane</keyword>
<proteinExistence type="predicted"/>
<comment type="caution">
    <text evidence="3">The sequence shown here is derived from an EMBL/GenBank/DDBJ whole genome shotgun (WGS) entry which is preliminary data.</text>
</comment>
<evidence type="ECO:0000313" key="3">
    <source>
        <dbReference type="EMBL" id="EJK55610.1"/>
    </source>
</evidence>
<gene>
    <name evidence="3" type="ORF">THAOC_24646</name>
</gene>
<feature type="region of interest" description="Disordered" evidence="1">
    <location>
        <begin position="31"/>
        <end position="54"/>
    </location>
</feature>
<reference evidence="3 4" key="1">
    <citation type="journal article" date="2012" name="Genome Biol.">
        <title>Genome and low-iron response of an oceanic diatom adapted to chronic iron limitation.</title>
        <authorList>
            <person name="Lommer M."/>
            <person name="Specht M."/>
            <person name="Roy A.S."/>
            <person name="Kraemer L."/>
            <person name="Andreson R."/>
            <person name="Gutowska M.A."/>
            <person name="Wolf J."/>
            <person name="Bergner S.V."/>
            <person name="Schilhabel M.B."/>
            <person name="Klostermeier U.C."/>
            <person name="Beiko R.G."/>
            <person name="Rosenstiel P."/>
            <person name="Hippler M."/>
            <person name="Laroche J."/>
        </authorList>
    </citation>
    <scope>NUCLEOTIDE SEQUENCE [LARGE SCALE GENOMIC DNA]</scope>
    <source>
        <strain evidence="3 4">CCMP1005</strain>
    </source>
</reference>
<keyword evidence="2" id="KW-1133">Transmembrane helix</keyword>
<accession>K0RRE5</accession>
<evidence type="ECO:0000256" key="1">
    <source>
        <dbReference type="SAM" id="MobiDB-lite"/>
    </source>
</evidence>